<comment type="cofactor">
    <cofactor evidence="17">
        <name>Ca(2+)</name>
        <dbReference type="ChEBI" id="CHEBI:29108"/>
    </cofactor>
    <text evidence="17">Binds 1 Ca(2+) ion per monomer. In the dimeric form the Ca(2+) is bound by different amino acids with binding of each Ca(2+) shared with ligands coming from each monomer. The Ca(2+) ion may have a role in catalysis.</text>
</comment>
<evidence type="ECO:0000256" key="1">
    <source>
        <dbReference type="ARBA" id="ARBA00000111"/>
    </source>
</evidence>
<protein>
    <recommendedName>
        <fullName evidence="17">Phospholipase A1</fullName>
        <ecNumber evidence="17">3.1.1.32</ecNumber>
        <ecNumber evidence="17">3.1.1.4</ecNumber>
    </recommendedName>
    <alternativeName>
        <fullName evidence="17">Phosphatidylcholine 1-acylhydrolase</fullName>
    </alternativeName>
</protein>
<dbReference type="KEGG" id="otd:J1M35_02065"/>
<dbReference type="SUPFAM" id="SSF56931">
    <property type="entry name" value="Outer membrane phospholipase A (OMPLA)"/>
    <property type="match status" value="1"/>
</dbReference>
<dbReference type="GO" id="GO:0009279">
    <property type="term" value="C:cell outer membrane"/>
    <property type="evidence" value="ECO:0007669"/>
    <property type="project" value="UniProtKB-SubCell"/>
</dbReference>
<reference evidence="18" key="1">
    <citation type="submission" date="2021-03" db="EMBL/GenBank/DDBJ databases">
        <title>Ottowia sp. 27C isolated from the cloaca of a Giant Asian pond turtle (Heosemys grandis).</title>
        <authorList>
            <person name="Spergser J."/>
            <person name="Busse H.-J."/>
        </authorList>
    </citation>
    <scope>NUCLEOTIDE SEQUENCE</scope>
    <source>
        <strain evidence="18">27C</strain>
    </source>
</reference>
<dbReference type="GO" id="GO:0016042">
    <property type="term" value="P:lipid catabolic process"/>
    <property type="evidence" value="ECO:0007669"/>
    <property type="project" value="UniProtKB-KW"/>
</dbReference>
<evidence type="ECO:0000313" key="19">
    <source>
        <dbReference type="Proteomes" id="UP000663903"/>
    </source>
</evidence>
<keyword evidence="6" id="KW-0812">Transmembrane</keyword>
<keyword evidence="11 17" id="KW-0442">Lipid degradation</keyword>
<keyword evidence="9 17" id="KW-0378">Hydrolase</keyword>
<feature type="signal peptide" evidence="17">
    <location>
        <begin position="1"/>
        <end position="20"/>
    </location>
</feature>
<sequence length="417" mass="45575">MTSPIRFHLSAFSVAVLALAAPVAAGAQAITAADAAKRVESAAAWQQCTTKPDGERLACFDAWAREQRELLSAIEDKARSVQASPTARNTAPSAQAAAVRSEVAAALATTQPDAAPGTTPSGSAGIIGVGLEQGCRDRQFSEMSRFWELESGSSCPTFGLRAFHPTTVSVAAGGEINRQPTSPNPVNTATAPIDYSRHEMRLSLSVRTKLASGLLTPKDGTLRDSLWAAYSQQSYWQVFNSGLSRPFRNTDHMPELIYVYPTTLQLPGGWLWRYTGAGIAHQSNGQSDPLSRSWNRAYLMAGFEKDDRFSVQMRLWKRLPESAEKDNNPDLIRYLGRGDITLGWDIDKKNSLRATYTGFNKRGSGRLEWTRSLGDGLGNSFSGLRLYTSLFHGYGDSLLDYNFKRTVFSIGLSLVDF</sequence>
<feature type="active site" description="Nucleophile" evidence="15">
    <location>
        <position position="283"/>
    </location>
</feature>
<keyword evidence="10 16" id="KW-0106">Calcium</keyword>
<evidence type="ECO:0000256" key="9">
    <source>
        <dbReference type="ARBA" id="ARBA00022801"/>
    </source>
</evidence>
<feature type="binding site" description="in dimeric form" evidence="16">
    <location>
        <position position="291"/>
    </location>
    <ligand>
        <name>Ca(2+)</name>
        <dbReference type="ChEBI" id="CHEBI:29108"/>
        <label>1</label>
    </ligand>
</feature>
<dbReference type="GO" id="GO:0004623">
    <property type="term" value="F:phospholipase A2 activity"/>
    <property type="evidence" value="ECO:0007669"/>
    <property type="project" value="UniProtKB-EC"/>
</dbReference>
<dbReference type="InterPro" id="IPR036541">
    <property type="entry name" value="PLipase_A1_sf"/>
</dbReference>
<evidence type="ECO:0000256" key="16">
    <source>
        <dbReference type="PIRSR" id="PIRSR603187-2"/>
    </source>
</evidence>
<comment type="subcellular location">
    <subcellularLocation>
        <location evidence="17">Cell outer membrane</location>
        <topology evidence="17">Multi-pass membrane protein</topology>
    </subcellularLocation>
    <text evidence="17">One of the very few enzymes located there.</text>
</comment>
<dbReference type="Gene3D" id="2.40.230.10">
    <property type="entry name" value="Phospholipase A1"/>
    <property type="match status" value="1"/>
</dbReference>
<dbReference type="AlphaFoldDB" id="A0A975CLL2"/>
<gene>
    <name evidence="18" type="ORF">J1M35_02065</name>
</gene>
<evidence type="ECO:0000256" key="11">
    <source>
        <dbReference type="ARBA" id="ARBA00022963"/>
    </source>
</evidence>
<evidence type="ECO:0000256" key="10">
    <source>
        <dbReference type="ARBA" id="ARBA00022837"/>
    </source>
</evidence>
<dbReference type="InterPro" id="IPR003187">
    <property type="entry name" value="PLipase_A1"/>
</dbReference>
<evidence type="ECO:0000256" key="6">
    <source>
        <dbReference type="ARBA" id="ARBA00022692"/>
    </source>
</evidence>
<dbReference type="GO" id="GO:0046872">
    <property type="term" value="F:metal ion binding"/>
    <property type="evidence" value="ECO:0007669"/>
    <property type="project" value="UniProtKB-KW"/>
</dbReference>
<dbReference type="Pfam" id="PF02253">
    <property type="entry name" value="PLA1"/>
    <property type="match status" value="1"/>
</dbReference>
<dbReference type="GO" id="GO:0008970">
    <property type="term" value="F:phospholipase A1 activity"/>
    <property type="evidence" value="ECO:0007669"/>
    <property type="project" value="UniProtKB-EC"/>
</dbReference>
<evidence type="ECO:0000256" key="3">
    <source>
        <dbReference type="ARBA" id="ARBA00010525"/>
    </source>
</evidence>
<dbReference type="PANTHER" id="PTHR40457:SF1">
    <property type="entry name" value="PHOSPHOLIPASE A1"/>
    <property type="match status" value="1"/>
</dbReference>
<comment type="subunit">
    <text evidence="4 17">Homodimer; dimerization is reversible, and the dimeric form is the active one.</text>
</comment>
<name>A0A975CLL2_9BURK</name>
<evidence type="ECO:0000313" key="18">
    <source>
        <dbReference type="EMBL" id="QTD45733.1"/>
    </source>
</evidence>
<comment type="catalytic activity">
    <reaction evidence="1 17">
        <text>a 1,2-diacyl-sn-glycero-3-phosphocholine + H2O = a 2-acyl-sn-glycero-3-phosphocholine + a fatty acid + H(+)</text>
        <dbReference type="Rhea" id="RHEA:18689"/>
        <dbReference type="ChEBI" id="CHEBI:15377"/>
        <dbReference type="ChEBI" id="CHEBI:15378"/>
        <dbReference type="ChEBI" id="CHEBI:28868"/>
        <dbReference type="ChEBI" id="CHEBI:57643"/>
        <dbReference type="ChEBI" id="CHEBI:57875"/>
        <dbReference type="EC" id="3.1.1.32"/>
    </reaction>
</comment>
<dbReference type="PRINTS" id="PR01486">
    <property type="entry name" value="PHPHLIPASEA1"/>
</dbReference>
<keyword evidence="5" id="KW-1134">Transmembrane beta strand</keyword>
<keyword evidence="7 16" id="KW-0479">Metal-binding</keyword>
<evidence type="ECO:0000256" key="8">
    <source>
        <dbReference type="ARBA" id="ARBA00022729"/>
    </source>
</evidence>
<evidence type="ECO:0000256" key="12">
    <source>
        <dbReference type="ARBA" id="ARBA00023098"/>
    </source>
</evidence>
<evidence type="ECO:0000256" key="4">
    <source>
        <dbReference type="ARBA" id="ARBA00011702"/>
    </source>
</evidence>
<comment type="catalytic activity">
    <reaction evidence="2 17">
        <text>a 1,2-diacyl-sn-glycero-3-phosphocholine + H2O = a 1-acyl-sn-glycero-3-phosphocholine + a fatty acid + H(+)</text>
        <dbReference type="Rhea" id="RHEA:15801"/>
        <dbReference type="ChEBI" id="CHEBI:15377"/>
        <dbReference type="ChEBI" id="CHEBI:15378"/>
        <dbReference type="ChEBI" id="CHEBI:28868"/>
        <dbReference type="ChEBI" id="CHEBI:57643"/>
        <dbReference type="ChEBI" id="CHEBI:58168"/>
        <dbReference type="EC" id="3.1.1.4"/>
    </reaction>
</comment>
<dbReference type="EC" id="3.1.1.4" evidence="17"/>
<dbReference type="RefSeq" id="WP_208009481.1">
    <property type="nucleotide sequence ID" value="NZ_CP071796.1"/>
</dbReference>
<keyword evidence="13" id="KW-0472">Membrane</keyword>
<keyword evidence="8 17" id="KW-0732">Signal</keyword>
<dbReference type="EMBL" id="CP071796">
    <property type="protein sequence ID" value="QTD45733.1"/>
    <property type="molecule type" value="Genomic_DNA"/>
</dbReference>
<comment type="similarity">
    <text evidence="3 17">Belongs to the phospholipase A1 family.</text>
</comment>
<accession>A0A975CLL2</accession>
<dbReference type="EC" id="3.1.1.32" evidence="17"/>
<feature type="chain" id="PRO_5038159053" description="Phospholipase A1" evidence="17">
    <location>
        <begin position="21"/>
        <end position="417"/>
    </location>
</feature>
<evidence type="ECO:0000256" key="14">
    <source>
        <dbReference type="ARBA" id="ARBA00023237"/>
    </source>
</evidence>
<organism evidence="18 19">
    <name type="scientific">Ottowia testudinis</name>
    <dbReference type="NCBI Taxonomy" id="2816950"/>
    <lineage>
        <taxon>Bacteria</taxon>
        <taxon>Pseudomonadati</taxon>
        <taxon>Pseudomonadota</taxon>
        <taxon>Betaproteobacteria</taxon>
        <taxon>Burkholderiales</taxon>
        <taxon>Comamonadaceae</taxon>
        <taxon>Ottowia</taxon>
    </lineage>
</organism>
<comment type="function">
    <text evidence="17">Hydrolysis of phosphatidylcholine with phospholipase A2 (EC 3.1.1.4) and phospholipase A1 (EC 3.1.1.32) activities.</text>
</comment>
<proteinExistence type="inferred from homology"/>
<evidence type="ECO:0000256" key="5">
    <source>
        <dbReference type="ARBA" id="ARBA00022452"/>
    </source>
</evidence>
<keyword evidence="14 17" id="KW-0998">Cell outer membrane</keyword>
<evidence type="ECO:0000256" key="17">
    <source>
        <dbReference type="RuleBase" id="RU366027"/>
    </source>
</evidence>
<evidence type="ECO:0000256" key="7">
    <source>
        <dbReference type="ARBA" id="ARBA00022723"/>
    </source>
</evidence>
<dbReference type="Proteomes" id="UP000663903">
    <property type="component" value="Chromosome"/>
</dbReference>
<dbReference type="PANTHER" id="PTHR40457">
    <property type="entry name" value="PHOSPHOLIPASE A1"/>
    <property type="match status" value="1"/>
</dbReference>
<keyword evidence="12 17" id="KW-0443">Lipid metabolism</keyword>
<keyword evidence="19" id="KW-1185">Reference proteome</keyword>
<feature type="active site" description="Proton acceptor" evidence="15">
    <location>
        <position position="281"/>
    </location>
</feature>
<evidence type="ECO:0000256" key="2">
    <source>
        <dbReference type="ARBA" id="ARBA00001604"/>
    </source>
</evidence>
<feature type="binding site" description="in dimeric form" evidence="16">
    <location>
        <position position="244"/>
    </location>
    <ligand>
        <name>Ca(2+)</name>
        <dbReference type="ChEBI" id="CHEBI:29108"/>
        <label>1</label>
    </ligand>
</feature>
<evidence type="ECO:0000256" key="15">
    <source>
        <dbReference type="PIRSR" id="PIRSR603187-1"/>
    </source>
</evidence>
<evidence type="ECO:0000256" key="13">
    <source>
        <dbReference type="ARBA" id="ARBA00023136"/>
    </source>
</evidence>
<dbReference type="CDD" id="cd00541">
    <property type="entry name" value="OMPLA"/>
    <property type="match status" value="1"/>
</dbReference>